<feature type="compositionally biased region" description="Polar residues" evidence="1">
    <location>
        <begin position="7"/>
        <end position="20"/>
    </location>
</feature>
<dbReference type="Proteomes" id="UP000005707">
    <property type="component" value="Unassembled WGS sequence"/>
</dbReference>
<sequence length="199" mass="22998">MSYYQYPYQSQTDFNQPFTGGQQQMEQPGVQQPQPQQQMPGQQPGFQPYYQPSFQQFPTQQAPAIAAPQFTPLTETSYIENILRLNKGKVATAYFNFTPNEYEPKVFRGVIEAAGKDHIILSDPETGMRYLLLQIYLLYVTFDEEIEYEYPFAMEPGFGTQQPDMGVGIPGYQQPQQSEAQPFTQYRKKTNKKQQTNQQ</sequence>
<feature type="compositionally biased region" description="Low complexity" evidence="1">
    <location>
        <begin position="21"/>
        <end position="45"/>
    </location>
</feature>
<dbReference type="STRING" id="1033810.HLPCO_001468"/>
<keyword evidence="3" id="KW-1185">Reference proteome</keyword>
<protein>
    <submittedName>
        <fullName evidence="2">Spore coat protein GerQ</fullName>
    </submittedName>
</protein>
<name>U2DVW1_9MOLU</name>
<dbReference type="InterPro" id="IPR014099">
    <property type="entry name" value="Spore_coat_GerQ"/>
</dbReference>
<reference evidence="2 3" key="1">
    <citation type="journal article" date="2011" name="J. Bacteriol.">
        <title>Genome sequence of Haloplasma contractile, an unusual contractile bacterium from a deep-sea anoxic brine lake.</title>
        <authorList>
            <person name="Antunes A."/>
            <person name="Alam I."/>
            <person name="El Dorry H."/>
            <person name="Siam R."/>
            <person name="Robertson A."/>
            <person name="Bajic V.B."/>
            <person name="Stingl U."/>
        </authorList>
    </citation>
    <scope>NUCLEOTIDE SEQUENCE [LARGE SCALE GENOMIC DNA]</scope>
    <source>
        <strain evidence="2 3">SSD-17B</strain>
    </source>
</reference>
<proteinExistence type="predicted"/>
<evidence type="ECO:0000313" key="3">
    <source>
        <dbReference type="Proteomes" id="UP000005707"/>
    </source>
</evidence>
<reference evidence="2 3" key="2">
    <citation type="journal article" date="2013" name="PLoS ONE">
        <title>INDIGO - INtegrated Data Warehouse of MIcrobial GenOmes with Examples from the Red Sea Extremophiles.</title>
        <authorList>
            <person name="Alam I."/>
            <person name="Antunes A."/>
            <person name="Kamau A.A."/>
            <person name="Ba Alawi W."/>
            <person name="Kalkatawi M."/>
            <person name="Stingl U."/>
            <person name="Bajic V.B."/>
        </authorList>
    </citation>
    <scope>NUCLEOTIDE SEQUENCE [LARGE SCALE GENOMIC DNA]</scope>
    <source>
        <strain evidence="2 3">SSD-17B</strain>
    </source>
</reference>
<gene>
    <name evidence="2" type="primary">gerQ</name>
    <name evidence="2" type="ORF">HLPCO_001468</name>
</gene>
<accession>U2DVW1</accession>
<evidence type="ECO:0000313" key="2">
    <source>
        <dbReference type="EMBL" id="ERJ12482.1"/>
    </source>
</evidence>
<feature type="region of interest" description="Disordered" evidence="1">
    <location>
        <begin position="161"/>
        <end position="199"/>
    </location>
</feature>
<dbReference type="NCBIfam" id="TIGR02728">
    <property type="entry name" value="spore_gerQ"/>
    <property type="match status" value="1"/>
</dbReference>
<dbReference type="AlphaFoldDB" id="U2DVW1"/>
<dbReference type="OrthoDB" id="1643178at2"/>
<comment type="caution">
    <text evidence="2">The sequence shown here is derived from an EMBL/GenBank/DDBJ whole genome shotgun (WGS) entry which is preliminary data.</text>
</comment>
<organism evidence="2 3">
    <name type="scientific">Haloplasma contractile SSD-17B</name>
    <dbReference type="NCBI Taxonomy" id="1033810"/>
    <lineage>
        <taxon>Bacteria</taxon>
        <taxon>Bacillati</taxon>
        <taxon>Mycoplasmatota</taxon>
        <taxon>Mollicutes</taxon>
        <taxon>Haloplasmatales</taxon>
        <taxon>Haloplasmataceae</taxon>
        <taxon>Haloplasma</taxon>
    </lineage>
</organism>
<dbReference type="EMBL" id="AFNU02000004">
    <property type="protein sequence ID" value="ERJ12482.1"/>
    <property type="molecule type" value="Genomic_DNA"/>
</dbReference>
<feature type="region of interest" description="Disordered" evidence="1">
    <location>
        <begin position="1"/>
        <end position="45"/>
    </location>
</feature>
<evidence type="ECO:0000256" key="1">
    <source>
        <dbReference type="SAM" id="MobiDB-lite"/>
    </source>
</evidence>
<feature type="compositionally biased region" description="Polar residues" evidence="1">
    <location>
        <begin position="173"/>
        <end position="184"/>
    </location>
</feature>
<dbReference type="RefSeq" id="WP_008824939.1">
    <property type="nucleotide sequence ID" value="NZ_AFNU02000004.1"/>
</dbReference>
<dbReference type="InParanoid" id="U2DVW1"/>
<dbReference type="Pfam" id="PF09671">
    <property type="entry name" value="Spore_GerQ"/>
    <property type="match status" value="1"/>
</dbReference>
<dbReference type="eggNOG" id="ENOG5032T03">
    <property type="taxonomic scope" value="Bacteria"/>
</dbReference>